<accession>A0AA40AX80</accession>
<proteinExistence type="predicted"/>
<organism evidence="1 2">
    <name type="scientific">Apiosordaria backusii</name>
    <dbReference type="NCBI Taxonomy" id="314023"/>
    <lineage>
        <taxon>Eukaryota</taxon>
        <taxon>Fungi</taxon>
        <taxon>Dikarya</taxon>
        <taxon>Ascomycota</taxon>
        <taxon>Pezizomycotina</taxon>
        <taxon>Sordariomycetes</taxon>
        <taxon>Sordariomycetidae</taxon>
        <taxon>Sordariales</taxon>
        <taxon>Lasiosphaeriaceae</taxon>
        <taxon>Apiosordaria</taxon>
    </lineage>
</organism>
<evidence type="ECO:0000313" key="1">
    <source>
        <dbReference type="EMBL" id="KAK0723642.1"/>
    </source>
</evidence>
<reference evidence="1" key="1">
    <citation type="submission" date="2023-06" db="EMBL/GenBank/DDBJ databases">
        <title>Genome-scale phylogeny and comparative genomics of the fungal order Sordariales.</title>
        <authorList>
            <consortium name="Lawrence Berkeley National Laboratory"/>
            <person name="Hensen N."/>
            <person name="Bonometti L."/>
            <person name="Westerberg I."/>
            <person name="Brannstrom I.O."/>
            <person name="Guillou S."/>
            <person name="Cros-Aarteil S."/>
            <person name="Calhoun S."/>
            <person name="Haridas S."/>
            <person name="Kuo A."/>
            <person name="Mondo S."/>
            <person name="Pangilinan J."/>
            <person name="Riley R."/>
            <person name="Labutti K."/>
            <person name="Andreopoulos B."/>
            <person name="Lipzen A."/>
            <person name="Chen C."/>
            <person name="Yanf M."/>
            <person name="Daum C."/>
            <person name="Ng V."/>
            <person name="Clum A."/>
            <person name="Steindorff A."/>
            <person name="Ohm R."/>
            <person name="Martin F."/>
            <person name="Silar P."/>
            <person name="Natvig D."/>
            <person name="Lalanne C."/>
            <person name="Gautier V."/>
            <person name="Ament-Velasquez S.L."/>
            <person name="Kruys A."/>
            <person name="Hutchinson M.I."/>
            <person name="Powell A.J."/>
            <person name="Barry K."/>
            <person name="Miller A.N."/>
            <person name="Grigoriev I.V."/>
            <person name="Debuchy R."/>
            <person name="Gladieux P."/>
            <person name="Thoren M.H."/>
            <person name="Johannesson H."/>
        </authorList>
    </citation>
    <scope>NUCLEOTIDE SEQUENCE</scope>
    <source>
        <strain evidence="1">CBS 540.89</strain>
    </source>
</reference>
<keyword evidence="2" id="KW-1185">Reference proteome</keyword>
<dbReference type="EMBL" id="JAUKTV010000011">
    <property type="protein sequence ID" value="KAK0723642.1"/>
    <property type="molecule type" value="Genomic_DNA"/>
</dbReference>
<evidence type="ECO:0000313" key="2">
    <source>
        <dbReference type="Proteomes" id="UP001172159"/>
    </source>
</evidence>
<sequence length="366" mass="42050">MPCIIESSSPPISSSSPLMTPPSGCPLLTLPNEMIDAIHGQLEPAAAVALALTCKRLFRALPASQSASGPFTWLGPDQSSQHLQNAREEFLLALEKEFPKHWFCVQENKLVFRRSSTTAINQNPRCACNPMLEMDHALFDRPGELKLHCGDIRIAMNRHFYGAAHGLPLDYFTFKRTIKAKPRYPGCQCQTAHLPRTVSWVEQWYARVIEDEFYLHGERTFNWEGRDEQELRCLLSGQDYWICWHLQLASQKSAFDDKHDDDPRSRACNKCFTDFSTSITSRVTEDGQPFIRVVLKSYHKFGNARNAISRNRFWTSALSWREEQILTHSQRFEKRRLLRCGAGQVRRAWEDEGIAESDITEMPLEE</sequence>
<protein>
    <recommendedName>
        <fullName evidence="3">F-box domain-containing protein</fullName>
    </recommendedName>
</protein>
<comment type="caution">
    <text evidence="1">The sequence shown here is derived from an EMBL/GenBank/DDBJ whole genome shotgun (WGS) entry which is preliminary data.</text>
</comment>
<name>A0AA40AX80_9PEZI</name>
<evidence type="ECO:0008006" key="3">
    <source>
        <dbReference type="Google" id="ProtNLM"/>
    </source>
</evidence>
<gene>
    <name evidence="1" type="ORF">B0T21DRAFT_39134</name>
</gene>
<dbReference type="AlphaFoldDB" id="A0AA40AX80"/>
<dbReference type="Proteomes" id="UP001172159">
    <property type="component" value="Unassembled WGS sequence"/>
</dbReference>